<comment type="subcellular location">
    <subcellularLocation>
        <location evidence="6">Cytoplasm</location>
    </subcellularLocation>
</comment>
<evidence type="ECO:0000259" key="7">
    <source>
        <dbReference type="Pfam" id="PF01709"/>
    </source>
</evidence>
<feature type="domain" description="TACO1/YebC-like N-terminal" evidence="8">
    <location>
        <begin position="5"/>
        <end position="77"/>
    </location>
</feature>
<evidence type="ECO:0000256" key="2">
    <source>
        <dbReference type="ARBA" id="ARBA00022490"/>
    </source>
</evidence>
<dbReference type="InterPro" id="IPR002876">
    <property type="entry name" value="Transcrip_reg_TACO1-like"/>
</dbReference>
<dbReference type="NCBIfam" id="NF009044">
    <property type="entry name" value="PRK12378.1"/>
    <property type="match status" value="1"/>
</dbReference>
<dbReference type="EMBL" id="MEXR01000062">
    <property type="protein sequence ID" value="OGD08207.1"/>
    <property type="molecule type" value="Genomic_DNA"/>
</dbReference>
<gene>
    <name evidence="9" type="ORF">A2397_05685</name>
</gene>
<evidence type="ECO:0000256" key="6">
    <source>
        <dbReference type="HAMAP-Rule" id="MF_00693"/>
    </source>
</evidence>
<dbReference type="InterPro" id="IPR049083">
    <property type="entry name" value="TACO1_YebC_N"/>
</dbReference>
<dbReference type="NCBIfam" id="NF001030">
    <property type="entry name" value="PRK00110.1"/>
    <property type="match status" value="1"/>
</dbReference>
<dbReference type="InterPro" id="IPR017856">
    <property type="entry name" value="Integrase-like_N"/>
</dbReference>
<dbReference type="FunFam" id="1.10.10.200:FF:000002">
    <property type="entry name" value="Probable transcriptional regulatory protein CLM62_37755"/>
    <property type="match status" value="1"/>
</dbReference>
<accession>A0A1F4ZRW3</accession>
<keyword evidence="5 6" id="KW-0804">Transcription</keyword>
<organism evidence="9 10">
    <name type="scientific">Candidatus Amesbacteria bacterium RIFOXYB1_FULL_44_23</name>
    <dbReference type="NCBI Taxonomy" id="1797263"/>
    <lineage>
        <taxon>Bacteria</taxon>
        <taxon>Candidatus Amesiibacteriota</taxon>
    </lineage>
</organism>
<dbReference type="GO" id="GO:0006355">
    <property type="term" value="P:regulation of DNA-templated transcription"/>
    <property type="evidence" value="ECO:0007669"/>
    <property type="project" value="UniProtKB-UniRule"/>
</dbReference>
<evidence type="ECO:0000313" key="10">
    <source>
        <dbReference type="Proteomes" id="UP000176424"/>
    </source>
</evidence>
<sequence>MSGHSKWATIHRAKEAKDAKKGAIFTKLAMAIAIAVKEGGGIGDPEKNFKLRLAVEKARQLNMPKDNIGRAIEKGMGGAGAGDLIEIMYEGFLPAGCGVLVEAVTDNKARTSQQIRSVLEKIGGSMGGAGSVSHLFSSVGEIVVNIEGQNQDDIELSIIDMGATDFEVDGNRLMVFCDRSNIFEMKDQMEKSGLKVELAEAIMKPLMLVEVGDEVKKTHIENGLNQLEELDDVAHVYTNYQPV</sequence>
<dbReference type="Gene3D" id="1.10.10.200">
    <property type="match status" value="1"/>
</dbReference>
<proteinExistence type="inferred from homology"/>
<evidence type="ECO:0000259" key="8">
    <source>
        <dbReference type="Pfam" id="PF20772"/>
    </source>
</evidence>
<evidence type="ECO:0000313" key="9">
    <source>
        <dbReference type="EMBL" id="OGD08207.1"/>
    </source>
</evidence>
<dbReference type="InterPro" id="IPR048300">
    <property type="entry name" value="TACO1_YebC-like_2nd/3rd_dom"/>
</dbReference>
<evidence type="ECO:0000256" key="3">
    <source>
        <dbReference type="ARBA" id="ARBA00023015"/>
    </source>
</evidence>
<dbReference type="Gene3D" id="3.30.70.980">
    <property type="match status" value="2"/>
</dbReference>
<keyword evidence="2 6" id="KW-0963">Cytoplasm</keyword>
<dbReference type="InterPro" id="IPR026564">
    <property type="entry name" value="Transcrip_reg_TACO1-like_dom3"/>
</dbReference>
<reference evidence="9 10" key="1">
    <citation type="journal article" date="2016" name="Nat. Commun.">
        <title>Thousands of microbial genomes shed light on interconnected biogeochemical processes in an aquifer system.</title>
        <authorList>
            <person name="Anantharaman K."/>
            <person name="Brown C.T."/>
            <person name="Hug L.A."/>
            <person name="Sharon I."/>
            <person name="Castelle C.J."/>
            <person name="Probst A.J."/>
            <person name="Thomas B.C."/>
            <person name="Singh A."/>
            <person name="Wilkins M.J."/>
            <person name="Karaoz U."/>
            <person name="Brodie E.L."/>
            <person name="Williams K.H."/>
            <person name="Hubbard S.S."/>
            <person name="Banfield J.F."/>
        </authorList>
    </citation>
    <scope>NUCLEOTIDE SEQUENCE [LARGE SCALE GENOMIC DNA]</scope>
</reference>
<dbReference type="PANTHER" id="PTHR12532">
    <property type="entry name" value="TRANSLATIONAL ACTIVATOR OF CYTOCHROME C OXIDASE 1"/>
    <property type="match status" value="1"/>
</dbReference>
<comment type="similarity">
    <text evidence="1 6">Belongs to the TACO1 family.</text>
</comment>
<feature type="domain" description="TACO1/YebC-like second and third" evidence="7">
    <location>
        <begin position="86"/>
        <end position="240"/>
    </location>
</feature>
<dbReference type="Pfam" id="PF20772">
    <property type="entry name" value="TACO1_YebC_N"/>
    <property type="match status" value="1"/>
</dbReference>
<evidence type="ECO:0000256" key="4">
    <source>
        <dbReference type="ARBA" id="ARBA00023125"/>
    </source>
</evidence>
<dbReference type="PANTHER" id="PTHR12532:SF6">
    <property type="entry name" value="TRANSCRIPTIONAL REGULATORY PROTEIN YEBC-RELATED"/>
    <property type="match status" value="1"/>
</dbReference>
<keyword evidence="4 6" id="KW-0238">DNA-binding</keyword>
<evidence type="ECO:0000256" key="5">
    <source>
        <dbReference type="ARBA" id="ARBA00023163"/>
    </source>
</evidence>
<evidence type="ECO:0000256" key="1">
    <source>
        <dbReference type="ARBA" id="ARBA00008724"/>
    </source>
</evidence>
<dbReference type="NCBIfam" id="TIGR01033">
    <property type="entry name" value="YebC/PmpR family DNA-binding transcriptional regulator"/>
    <property type="match status" value="1"/>
</dbReference>
<name>A0A1F4ZRW3_9BACT</name>
<dbReference type="Proteomes" id="UP000176424">
    <property type="component" value="Unassembled WGS sequence"/>
</dbReference>
<dbReference type="AlphaFoldDB" id="A0A1F4ZRW3"/>
<protein>
    <recommendedName>
        <fullName evidence="6">Probable transcriptional regulatory protein A2397_05685</fullName>
    </recommendedName>
</protein>
<dbReference type="InterPro" id="IPR029072">
    <property type="entry name" value="YebC-like"/>
</dbReference>
<dbReference type="STRING" id="1797263.A2397_05685"/>
<dbReference type="Pfam" id="PF01709">
    <property type="entry name" value="Transcrip_reg"/>
    <property type="match status" value="1"/>
</dbReference>
<dbReference type="GO" id="GO:0003677">
    <property type="term" value="F:DNA binding"/>
    <property type="evidence" value="ECO:0007669"/>
    <property type="project" value="UniProtKB-UniRule"/>
</dbReference>
<keyword evidence="3 6" id="KW-0805">Transcription regulation</keyword>
<dbReference type="HAMAP" id="MF_00693">
    <property type="entry name" value="Transcrip_reg_TACO1"/>
    <property type="match status" value="1"/>
</dbReference>
<dbReference type="GO" id="GO:0005829">
    <property type="term" value="C:cytosol"/>
    <property type="evidence" value="ECO:0007669"/>
    <property type="project" value="TreeGrafter"/>
</dbReference>
<comment type="caution">
    <text evidence="9">The sequence shown here is derived from an EMBL/GenBank/DDBJ whole genome shotgun (WGS) entry which is preliminary data.</text>
</comment>
<dbReference type="SUPFAM" id="SSF75625">
    <property type="entry name" value="YebC-like"/>
    <property type="match status" value="1"/>
</dbReference>